<keyword evidence="1 3" id="KW-0812">Transmembrane</keyword>
<reference evidence="3" key="1">
    <citation type="submission" date="2025-08" db="UniProtKB">
        <authorList>
            <consortium name="RefSeq"/>
        </authorList>
    </citation>
    <scope>IDENTIFICATION</scope>
</reference>
<sequence length="139" mass="15669">MVAQDFDDILDQIGGFGRFQKILCTLSFFLVIPAAMITYTPMFILTVPKHRCALEGYQGDTYAVQNDHHLELINASIPLNDDGNMHKCNILTGNEDLWNSSVPAGNATGVAQCTKWVYDKTMFDRSLIEKVKGRHYLRV</sequence>
<dbReference type="RefSeq" id="XP_035826046.1">
    <property type="nucleotide sequence ID" value="XM_035970153.1"/>
</dbReference>
<evidence type="ECO:0000256" key="1">
    <source>
        <dbReference type="SAM" id="Phobius"/>
    </source>
</evidence>
<protein>
    <submittedName>
        <fullName evidence="3">Steroid transmembrane transporter SLC22A24</fullName>
    </submittedName>
</protein>
<keyword evidence="2" id="KW-1185">Reference proteome</keyword>
<accession>A0ABM1VUF4</accession>
<proteinExistence type="predicted"/>
<gene>
    <name evidence="3" type="primary">LOC106011960</name>
</gene>
<feature type="transmembrane region" description="Helical" evidence="1">
    <location>
        <begin position="22"/>
        <end position="44"/>
    </location>
</feature>
<keyword evidence="1" id="KW-1133">Transmembrane helix</keyword>
<evidence type="ECO:0000313" key="3">
    <source>
        <dbReference type="RefSeq" id="XP_035826046.1"/>
    </source>
</evidence>
<organism evidence="2 3">
    <name type="scientific">Aplysia californica</name>
    <name type="common">California sea hare</name>
    <dbReference type="NCBI Taxonomy" id="6500"/>
    <lineage>
        <taxon>Eukaryota</taxon>
        <taxon>Metazoa</taxon>
        <taxon>Spiralia</taxon>
        <taxon>Lophotrochozoa</taxon>
        <taxon>Mollusca</taxon>
        <taxon>Gastropoda</taxon>
        <taxon>Heterobranchia</taxon>
        <taxon>Euthyneura</taxon>
        <taxon>Tectipleura</taxon>
        <taxon>Aplysiida</taxon>
        <taxon>Aplysioidea</taxon>
        <taxon>Aplysiidae</taxon>
        <taxon>Aplysia</taxon>
    </lineage>
</organism>
<evidence type="ECO:0000313" key="2">
    <source>
        <dbReference type="Proteomes" id="UP000694888"/>
    </source>
</evidence>
<keyword evidence="1" id="KW-0472">Membrane</keyword>
<dbReference type="GeneID" id="106011960"/>
<dbReference type="Proteomes" id="UP000694888">
    <property type="component" value="Unplaced"/>
</dbReference>
<name>A0ABM1VUF4_APLCA</name>